<sequence length="380" mass="44399">MSSLYRRLHGLFLTNKRYKPAIRVTKATTTAATNEQHLRKMVEKYKKLSETPKFRSHRDRYMNVVRRFASANMPSLVHEFLEHQKKVDVITDEEFTAHFIFLYGRCKMFDHARTLFDEMPQLNCPRTVRSLNSLLSACVNSREFQKIEEIFRELAPKLGIEPDRVSYNTLVNAFCEMGALDSVLSVVDEMEKKGIQPDVITFNTLLHAFYWSGRFADGEKMWDLMESKDIVPNVRSYNARMRGLVSEDRLQEAIGMFDEMKSKGVQPDSITYNAVIRKFCQDKNLEEAKNWYHKLRENDCDPDRVTYVTLVPFLSENGEFDMALEMCKEILKRGLNVQPTLFQHVVDGLIEESRIEDARVLVKLARSNHHVRYYKLKMPG</sequence>
<accession>A0A7J7C4F6</accession>
<name>A0A7J7C4F6_TRIWF</name>
<gene>
    <name evidence="4" type="ORF">HS088_TW21G01145</name>
</gene>
<dbReference type="Pfam" id="PF13041">
    <property type="entry name" value="PPR_2"/>
    <property type="match status" value="2"/>
</dbReference>
<dbReference type="GO" id="GO:0031930">
    <property type="term" value="P:mitochondria-nucleus signaling pathway"/>
    <property type="evidence" value="ECO:0007669"/>
    <property type="project" value="TreeGrafter"/>
</dbReference>
<feature type="repeat" description="PPR" evidence="3">
    <location>
        <begin position="198"/>
        <end position="232"/>
    </location>
</feature>
<feature type="repeat" description="PPR" evidence="3">
    <location>
        <begin position="163"/>
        <end position="197"/>
    </location>
</feature>
<comment type="caution">
    <text evidence="4">The sequence shown here is derived from an EMBL/GenBank/DDBJ whole genome shotgun (WGS) entry which is preliminary data.</text>
</comment>
<feature type="repeat" description="PPR" evidence="3">
    <location>
        <begin position="233"/>
        <end position="267"/>
    </location>
</feature>
<dbReference type="OrthoDB" id="185373at2759"/>
<comment type="similarity">
    <text evidence="1">Belongs to the PPR family. P subfamily.</text>
</comment>
<dbReference type="Gene3D" id="1.25.40.10">
    <property type="entry name" value="Tetratricopeptide repeat domain"/>
    <property type="match status" value="3"/>
</dbReference>
<dbReference type="GO" id="GO:0010019">
    <property type="term" value="P:chloroplast-nucleus signaling pathway"/>
    <property type="evidence" value="ECO:0007669"/>
    <property type="project" value="TreeGrafter"/>
</dbReference>
<dbReference type="AlphaFoldDB" id="A0A7J7C4F6"/>
<dbReference type="PANTHER" id="PTHR47936:SF5">
    <property type="entry name" value="PENTACOTRIPEPTIDE-REPEAT REGION OF PRORP DOMAIN-CONTAINING PROTEIN"/>
    <property type="match status" value="1"/>
</dbReference>
<dbReference type="GO" id="GO:0009507">
    <property type="term" value="C:chloroplast"/>
    <property type="evidence" value="ECO:0007669"/>
    <property type="project" value="TreeGrafter"/>
</dbReference>
<feature type="repeat" description="PPR" evidence="3">
    <location>
        <begin position="268"/>
        <end position="302"/>
    </location>
</feature>
<dbReference type="Pfam" id="PF01535">
    <property type="entry name" value="PPR"/>
    <property type="match status" value="3"/>
</dbReference>
<dbReference type="NCBIfam" id="TIGR00756">
    <property type="entry name" value="PPR"/>
    <property type="match status" value="6"/>
</dbReference>
<feature type="repeat" description="PPR" evidence="3">
    <location>
        <begin position="127"/>
        <end position="162"/>
    </location>
</feature>
<reference evidence="4 5" key="1">
    <citation type="journal article" date="2020" name="Nat. Commun.">
        <title>Genome of Tripterygium wilfordii and identification of cytochrome P450 involved in triptolide biosynthesis.</title>
        <authorList>
            <person name="Tu L."/>
            <person name="Su P."/>
            <person name="Zhang Z."/>
            <person name="Gao L."/>
            <person name="Wang J."/>
            <person name="Hu T."/>
            <person name="Zhou J."/>
            <person name="Zhang Y."/>
            <person name="Zhao Y."/>
            <person name="Liu Y."/>
            <person name="Song Y."/>
            <person name="Tong Y."/>
            <person name="Lu Y."/>
            <person name="Yang J."/>
            <person name="Xu C."/>
            <person name="Jia M."/>
            <person name="Peters R.J."/>
            <person name="Huang L."/>
            <person name="Gao W."/>
        </authorList>
    </citation>
    <scope>NUCLEOTIDE SEQUENCE [LARGE SCALE GENOMIC DNA]</scope>
    <source>
        <strain evidence="5">cv. XIE 37</strain>
        <tissue evidence="4">Leaf</tissue>
    </source>
</reference>
<dbReference type="InterPro" id="IPR002885">
    <property type="entry name" value="PPR_rpt"/>
</dbReference>
<keyword evidence="2" id="KW-0677">Repeat</keyword>
<protein>
    <submittedName>
        <fullName evidence="4">Putative pentatricopeptide repeat-containing protein</fullName>
    </submittedName>
</protein>
<evidence type="ECO:0000256" key="1">
    <source>
        <dbReference type="ARBA" id="ARBA00007626"/>
    </source>
</evidence>
<organism evidence="4 5">
    <name type="scientific">Tripterygium wilfordii</name>
    <name type="common">Thunder God vine</name>
    <dbReference type="NCBI Taxonomy" id="458696"/>
    <lineage>
        <taxon>Eukaryota</taxon>
        <taxon>Viridiplantae</taxon>
        <taxon>Streptophyta</taxon>
        <taxon>Embryophyta</taxon>
        <taxon>Tracheophyta</taxon>
        <taxon>Spermatophyta</taxon>
        <taxon>Magnoliopsida</taxon>
        <taxon>eudicotyledons</taxon>
        <taxon>Gunneridae</taxon>
        <taxon>Pentapetalae</taxon>
        <taxon>rosids</taxon>
        <taxon>fabids</taxon>
        <taxon>Celastrales</taxon>
        <taxon>Celastraceae</taxon>
        <taxon>Tripterygium</taxon>
    </lineage>
</organism>
<keyword evidence="5" id="KW-1185">Reference proteome</keyword>
<proteinExistence type="inferred from homology"/>
<dbReference type="InParanoid" id="A0A7J7C4F6"/>
<dbReference type="Proteomes" id="UP000593562">
    <property type="component" value="Unassembled WGS sequence"/>
</dbReference>
<evidence type="ECO:0000256" key="2">
    <source>
        <dbReference type="ARBA" id="ARBA00022737"/>
    </source>
</evidence>
<dbReference type="InterPro" id="IPR011990">
    <property type="entry name" value="TPR-like_helical_dom_sf"/>
</dbReference>
<feature type="repeat" description="PPR" evidence="3">
    <location>
        <begin position="303"/>
        <end position="337"/>
    </location>
</feature>
<evidence type="ECO:0000313" key="4">
    <source>
        <dbReference type="EMBL" id="KAF5728988.1"/>
    </source>
</evidence>
<dbReference type="PROSITE" id="PS51375">
    <property type="entry name" value="PPR"/>
    <property type="match status" value="6"/>
</dbReference>
<evidence type="ECO:0000313" key="5">
    <source>
        <dbReference type="Proteomes" id="UP000593562"/>
    </source>
</evidence>
<dbReference type="EMBL" id="JAAARO010000021">
    <property type="protein sequence ID" value="KAF5728988.1"/>
    <property type="molecule type" value="Genomic_DNA"/>
</dbReference>
<evidence type="ECO:0000256" key="3">
    <source>
        <dbReference type="PROSITE-ProRule" id="PRU00708"/>
    </source>
</evidence>
<dbReference type="PANTHER" id="PTHR47936">
    <property type="entry name" value="PPR_LONG DOMAIN-CONTAINING PROTEIN"/>
    <property type="match status" value="1"/>
</dbReference>